<dbReference type="InterPro" id="IPR004147">
    <property type="entry name" value="ABC1_dom"/>
</dbReference>
<keyword evidence="4" id="KW-0418">Kinase</keyword>
<evidence type="ECO:0000313" key="4">
    <source>
        <dbReference type="EMBL" id="MBD7994033.1"/>
    </source>
</evidence>
<name>A0ABR8UNB0_9MICC</name>
<dbReference type="PANTHER" id="PTHR10566">
    <property type="entry name" value="CHAPERONE-ACTIVITY OF BC1 COMPLEX CABC1 -RELATED"/>
    <property type="match status" value="1"/>
</dbReference>
<evidence type="ECO:0000256" key="2">
    <source>
        <dbReference type="SAM" id="Phobius"/>
    </source>
</evidence>
<keyword evidence="4" id="KW-0808">Transferase</keyword>
<organism evidence="4 5">
    <name type="scientific">Arthrobacter gallicola</name>
    <dbReference type="NCBI Taxonomy" id="2762225"/>
    <lineage>
        <taxon>Bacteria</taxon>
        <taxon>Bacillati</taxon>
        <taxon>Actinomycetota</taxon>
        <taxon>Actinomycetes</taxon>
        <taxon>Micrococcales</taxon>
        <taxon>Micrococcaceae</taxon>
        <taxon>Arthrobacter</taxon>
    </lineage>
</organism>
<keyword evidence="5" id="KW-1185">Reference proteome</keyword>
<feature type="domain" description="ABC1 atypical kinase-like" evidence="3">
    <location>
        <begin position="89"/>
        <end position="333"/>
    </location>
</feature>
<sequence length="553" mass="61456">MKNNFDRYRQMAEILYRNGLGYLVSVSGLEARLPFRKRPAEDAGTPRTTSPEYLRQALEELGPTYVKLGQLLSTRSDLLPPAYMDELAKLQDRAAPAPWEAVREELRQEIGDDPLNVFASFDTTPIASASIGQAYGARLKDGTDVVVKVRRPGIVPEVEADLSILQSLAAHASRRWEAARDYDVKGFMDEFALTLRQELDYVQEGRNADRFAVNFAEDAAVIIPRIYWQHSTHKVLTMQRLRGMKVTDTAALDAAGVDRRALAATAADAEMKMVFEFGLFHADPHPGNIFVQPNSQIGLIDFGMVGELDDKLRGQLAALFIAVIRKDPERMASALVRMTVAQTRPDRVKLRMDLAGLIRLYSGRTLRDAPVGRIISEGLGIIRNHHLQLPREVALLLRMLIMTEGMGEVLDPDFSMGQTLAPYAKRMTMEQLNPVNYAKRLGKAGGELLELGTELPGQVQRLINTLDFEGMEVHLRAGDLVPVVERLERVGNRMVAAIFAAAFIRGVGELTLGDADRWRSWQAPLMGAGLASTGVLGGYLAWSARRQRRRDAL</sequence>
<comment type="similarity">
    <text evidence="1">Belongs to the protein kinase superfamily. ADCK protein kinase family.</text>
</comment>
<evidence type="ECO:0000313" key="5">
    <source>
        <dbReference type="Proteomes" id="UP000609874"/>
    </source>
</evidence>
<keyword evidence="2" id="KW-0472">Membrane</keyword>
<accession>A0ABR8UNB0</accession>
<dbReference type="SUPFAM" id="SSF56112">
    <property type="entry name" value="Protein kinase-like (PK-like)"/>
    <property type="match status" value="1"/>
</dbReference>
<dbReference type="Proteomes" id="UP000609874">
    <property type="component" value="Unassembled WGS sequence"/>
</dbReference>
<proteinExistence type="inferred from homology"/>
<dbReference type="Pfam" id="PF03109">
    <property type="entry name" value="ABC1"/>
    <property type="match status" value="1"/>
</dbReference>
<keyword evidence="2" id="KW-1133">Transmembrane helix</keyword>
<comment type="caution">
    <text evidence="4">The sequence shown here is derived from an EMBL/GenBank/DDBJ whole genome shotgun (WGS) entry which is preliminary data.</text>
</comment>
<dbReference type="InterPro" id="IPR050154">
    <property type="entry name" value="UbiB_kinase"/>
</dbReference>
<dbReference type="EMBL" id="JACSQD010000001">
    <property type="protein sequence ID" value="MBD7994033.1"/>
    <property type="molecule type" value="Genomic_DNA"/>
</dbReference>
<evidence type="ECO:0000259" key="3">
    <source>
        <dbReference type="Pfam" id="PF03109"/>
    </source>
</evidence>
<reference evidence="4 5" key="1">
    <citation type="submission" date="2020-08" db="EMBL/GenBank/DDBJ databases">
        <title>A Genomic Blueprint of the Chicken Gut Microbiome.</title>
        <authorList>
            <person name="Gilroy R."/>
            <person name="Ravi A."/>
            <person name="Getino M."/>
            <person name="Pursley I."/>
            <person name="Horton D.L."/>
            <person name="Alikhan N.-F."/>
            <person name="Baker D."/>
            <person name="Gharbi K."/>
            <person name="Hall N."/>
            <person name="Watson M."/>
            <person name="Adriaenssens E.M."/>
            <person name="Foster-Nyarko E."/>
            <person name="Jarju S."/>
            <person name="Secka A."/>
            <person name="Antonio M."/>
            <person name="Oren A."/>
            <person name="Chaudhuri R."/>
            <person name="La Ragione R.M."/>
            <person name="Hildebrand F."/>
            <person name="Pallen M.J."/>
        </authorList>
    </citation>
    <scope>NUCLEOTIDE SEQUENCE [LARGE SCALE GENOMIC DNA]</scope>
    <source>
        <strain evidence="4 5">Sa2CUA1</strain>
    </source>
</reference>
<dbReference type="CDD" id="cd05121">
    <property type="entry name" value="ABC1_ADCK3-like"/>
    <property type="match status" value="1"/>
</dbReference>
<gene>
    <name evidence="4" type="ORF">H9639_01810</name>
</gene>
<protein>
    <submittedName>
        <fullName evidence="4">AarF/ABC1/UbiB kinase family protein</fullName>
    </submittedName>
</protein>
<feature type="transmembrane region" description="Helical" evidence="2">
    <location>
        <begin position="525"/>
        <end position="542"/>
    </location>
</feature>
<dbReference type="RefSeq" id="WP_191806427.1">
    <property type="nucleotide sequence ID" value="NZ_JACSQD010000001.1"/>
</dbReference>
<keyword evidence="2" id="KW-0812">Transmembrane</keyword>
<dbReference type="InterPro" id="IPR011009">
    <property type="entry name" value="Kinase-like_dom_sf"/>
</dbReference>
<dbReference type="GO" id="GO:0016301">
    <property type="term" value="F:kinase activity"/>
    <property type="evidence" value="ECO:0007669"/>
    <property type="project" value="UniProtKB-KW"/>
</dbReference>
<evidence type="ECO:0000256" key="1">
    <source>
        <dbReference type="ARBA" id="ARBA00009670"/>
    </source>
</evidence>
<dbReference type="PANTHER" id="PTHR10566:SF113">
    <property type="entry name" value="PROTEIN ACTIVITY OF BC1 COMPLEX KINASE 7, CHLOROPLASTIC"/>
    <property type="match status" value="1"/>
</dbReference>